<name>A0A212C3D5_CEREH</name>
<sequence length="58" mass="6756">MQSRLLTLKKNKEVTMAFLLCLILSLKTSVVEVEIVPILKRGVETRMIQILFQEWNPL</sequence>
<reference evidence="1 2" key="1">
    <citation type="journal article" date="2018" name="Mol. Genet. Genomics">
        <title>The red deer Cervus elaphus genome CerEla1.0: sequencing, annotating, genes, and chromosomes.</title>
        <authorList>
            <person name="Bana N.A."/>
            <person name="Nyiri A."/>
            <person name="Nagy J."/>
            <person name="Frank K."/>
            <person name="Nagy T."/>
            <person name="Steger V."/>
            <person name="Schiller M."/>
            <person name="Lakatos P."/>
            <person name="Sugar L."/>
            <person name="Horn P."/>
            <person name="Barta E."/>
            <person name="Orosz L."/>
        </authorList>
    </citation>
    <scope>NUCLEOTIDE SEQUENCE [LARGE SCALE GENOMIC DNA]</scope>
    <source>
        <strain evidence="1">Hungarian</strain>
    </source>
</reference>
<keyword evidence="2" id="KW-1185">Reference proteome</keyword>
<evidence type="ECO:0000313" key="1">
    <source>
        <dbReference type="EMBL" id="OWK00507.1"/>
    </source>
</evidence>
<accession>A0A212C3D5</accession>
<organism evidence="1 2">
    <name type="scientific">Cervus elaphus hippelaphus</name>
    <name type="common">European red deer</name>
    <dbReference type="NCBI Taxonomy" id="46360"/>
    <lineage>
        <taxon>Eukaryota</taxon>
        <taxon>Metazoa</taxon>
        <taxon>Chordata</taxon>
        <taxon>Craniata</taxon>
        <taxon>Vertebrata</taxon>
        <taxon>Euteleostomi</taxon>
        <taxon>Mammalia</taxon>
        <taxon>Eutheria</taxon>
        <taxon>Laurasiatheria</taxon>
        <taxon>Artiodactyla</taxon>
        <taxon>Ruminantia</taxon>
        <taxon>Pecora</taxon>
        <taxon>Cervidae</taxon>
        <taxon>Cervinae</taxon>
        <taxon>Cervus</taxon>
    </lineage>
</organism>
<evidence type="ECO:0000313" key="2">
    <source>
        <dbReference type="Proteomes" id="UP000242450"/>
    </source>
</evidence>
<dbReference type="EMBL" id="MKHE01000031">
    <property type="protein sequence ID" value="OWK00507.1"/>
    <property type="molecule type" value="Genomic_DNA"/>
</dbReference>
<protein>
    <submittedName>
        <fullName evidence="1">Uncharacterized protein</fullName>
    </submittedName>
</protein>
<dbReference type="AlphaFoldDB" id="A0A212C3D5"/>
<dbReference type="Proteomes" id="UP000242450">
    <property type="component" value="Chromosome 31"/>
</dbReference>
<comment type="caution">
    <text evidence="1">The sequence shown here is derived from an EMBL/GenBank/DDBJ whole genome shotgun (WGS) entry which is preliminary data.</text>
</comment>
<gene>
    <name evidence="1" type="ORF">Celaphus_00019535</name>
</gene>
<proteinExistence type="predicted"/>